<keyword evidence="1" id="KW-0472">Membrane</keyword>
<comment type="caution">
    <text evidence="2">The sequence shown here is derived from an EMBL/GenBank/DDBJ whole genome shotgun (WGS) entry which is preliminary data.</text>
</comment>
<protein>
    <submittedName>
        <fullName evidence="2">Uncharacterized protein</fullName>
    </submittedName>
</protein>
<dbReference type="EMBL" id="JEME01001817">
    <property type="protein sequence ID" value="KYG06004.1"/>
    <property type="molecule type" value="Genomic_DNA"/>
</dbReference>
<dbReference type="AlphaFoldDB" id="A0A150TMU9"/>
<accession>A0A150TMU9</accession>
<gene>
    <name evidence="2" type="ORF">BE21_37295</name>
</gene>
<feature type="transmembrane region" description="Helical" evidence="1">
    <location>
        <begin position="120"/>
        <end position="137"/>
    </location>
</feature>
<keyword evidence="1" id="KW-1133">Transmembrane helix</keyword>
<evidence type="ECO:0000256" key="1">
    <source>
        <dbReference type="SAM" id="Phobius"/>
    </source>
</evidence>
<feature type="transmembrane region" description="Helical" evidence="1">
    <location>
        <begin position="183"/>
        <end position="200"/>
    </location>
</feature>
<keyword evidence="1" id="KW-0812">Transmembrane</keyword>
<feature type="transmembrane region" description="Helical" evidence="1">
    <location>
        <begin position="206"/>
        <end position="225"/>
    </location>
</feature>
<evidence type="ECO:0000313" key="2">
    <source>
        <dbReference type="EMBL" id="KYG06004.1"/>
    </source>
</evidence>
<name>A0A150TMU9_SORCE</name>
<organism evidence="2 3">
    <name type="scientific">Sorangium cellulosum</name>
    <name type="common">Polyangium cellulosum</name>
    <dbReference type="NCBI Taxonomy" id="56"/>
    <lineage>
        <taxon>Bacteria</taxon>
        <taxon>Pseudomonadati</taxon>
        <taxon>Myxococcota</taxon>
        <taxon>Polyangia</taxon>
        <taxon>Polyangiales</taxon>
        <taxon>Polyangiaceae</taxon>
        <taxon>Sorangium</taxon>
    </lineage>
</organism>
<proteinExistence type="predicted"/>
<feature type="transmembrane region" description="Helical" evidence="1">
    <location>
        <begin position="21"/>
        <end position="39"/>
    </location>
</feature>
<reference evidence="2 3" key="1">
    <citation type="submission" date="2014-02" db="EMBL/GenBank/DDBJ databases">
        <title>The small core and large imbalanced accessory genome model reveals a collaborative survival strategy of Sorangium cellulosum strains in nature.</title>
        <authorList>
            <person name="Han K."/>
            <person name="Peng R."/>
            <person name="Blom J."/>
            <person name="Li Y.-Z."/>
        </authorList>
    </citation>
    <scope>NUCLEOTIDE SEQUENCE [LARGE SCALE GENOMIC DNA]</scope>
    <source>
        <strain evidence="2 3">So0007-03</strain>
    </source>
</reference>
<evidence type="ECO:0000313" key="3">
    <source>
        <dbReference type="Proteomes" id="UP000075502"/>
    </source>
</evidence>
<dbReference type="Proteomes" id="UP000075502">
    <property type="component" value="Unassembled WGS sequence"/>
</dbReference>
<feature type="transmembrane region" description="Helical" evidence="1">
    <location>
        <begin position="149"/>
        <end position="171"/>
    </location>
</feature>
<sequence length="243" mass="27601">MNTPLQERARAAGPAAVRLPFIAWCLAVLAGTAALFSLIHRYAADYPLALDITKGAIEHTLKVHDQTPVTNHMGLRVLVAHRIGTGVESGRMKYTKDVTLADPFEVWKRMRSERYAKHRSVAYGIIAASFALFVYAARRVRSLWVGECLAQIFIILLSQITCYYYVFMLLSAPLTRVRRRLEIPLLGLAALSQGIWRWSSWNDDRYTVLTVAMLAFCYFLLYTFARKAPRRRAPVPLPARPKM</sequence>